<dbReference type="EMBL" id="PEDL01000001">
    <property type="protein sequence ID" value="PHV71973.1"/>
    <property type="molecule type" value="Genomic_DNA"/>
</dbReference>
<organism evidence="1 2">
    <name type="scientific">Sporanaerobium hydrogeniformans</name>
    <dbReference type="NCBI Taxonomy" id="3072179"/>
    <lineage>
        <taxon>Bacteria</taxon>
        <taxon>Bacillati</taxon>
        <taxon>Bacillota</taxon>
        <taxon>Clostridia</taxon>
        <taxon>Lachnospirales</taxon>
        <taxon>Lachnospiraceae</taxon>
        <taxon>Sporanaerobium</taxon>
    </lineage>
</organism>
<reference evidence="1" key="1">
    <citation type="submission" date="2017-10" db="EMBL/GenBank/DDBJ databases">
        <title>Genome sequence of cellulolytic Lachnospiraceae bacterium XHS1971 isolated from hotspring sediment.</title>
        <authorList>
            <person name="Vasudevan G."/>
            <person name="Joshi A.J."/>
            <person name="Hivarkar S."/>
            <person name="Lanjekar V.B."/>
            <person name="Dhakephalkar P.K."/>
            <person name="Dagar S."/>
        </authorList>
    </citation>
    <scope>NUCLEOTIDE SEQUENCE</scope>
    <source>
        <strain evidence="1">XHS1971</strain>
    </source>
</reference>
<protein>
    <submittedName>
        <fullName evidence="1">Uncharacterized protein</fullName>
    </submittedName>
</protein>
<evidence type="ECO:0000313" key="1">
    <source>
        <dbReference type="EMBL" id="PHV71973.1"/>
    </source>
</evidence>
<proteinExistence type="predicted"/>
<evidence type="ECO:0000313" key="2">
    <source>
        <dbReference type="Proteomes" id="UP000224460"/>
    </source>
</evidence>
<name>A0AC61DG04_9FIRM</name>
<keyword evidence="2" id="KW-1185">Reference proteome</keyword>
<comment type="caution">
    <text evidence="1">The sequence shown here is derived from an EMBL/GenBank/DDBJ whole genome shotgun (WGS) entry which is preliminary data.</text>
</comment>
<accession>A0AC61DG04</accession>
<dbReference type="Proteomes" id="UP000224460">
    <property type="component" value="Unassembled WGS sequence"/>
</dbReference>
<sequence>MQKVMLVDDEVLAIDYLTHLIDWESQGYKIVGSAINGKKALDIYEKHKPDIVISDICMMGMDGLELARQLKAKNSDVVIILISAYKDFEYAQKGIQYGVANYLLKHELNEEILIRELKLVREKLEAGEKRKKIYREYFTNRLIYNQVEEGITELEIGNRFFLVMVHKNLLFSRGMFNETKWETYELQEVKKVIEEEMEEKVYYVSDVQITPNNLIVLYKIQNTTSKYIVSSLIFRKCEKICECLISLSNCQFNVVYSEEINRLEISSIFQKISFQIRYAAFWKPQCAYNLYKLQPAGKEERIAWNVQVEELRTMIYERSESIKDFIGHLFGMTEYYGYSLGAFKELLHAVENLVREIEEKEGIKRKSSREELCKVGEIQHYYIECITDIRDEIYERNGEKYCKLVIDMMRYIYKNYNQEISLESIGEEFQMNGVYLGQLFKKEVGITFLKYLTNYRIGEAKKLLLEGKMNITEVSKQVGYKTSQYFSQIFIKNVGMKPQDYKREPKK</sequence>
<gene>
    <name evidence="1" type="ORF">CS063_00415</name>
</gene>